<gene>
    <name evidence="2" type="ORF">C8J55DRAFT_578357</name>
</gene>
<evidence type="ECO:0000313" key="3">
    <source>
        <dbReference type="Proteomes" id="UP001150238"/>
    </source>
</evidence>
<dbReference type="Proteomes" id="UP001150238">
    <property type="component" value="Unassembled WGS sequence"/>
</dbReference>
<name>A0A9W9DM13_9AGAR</name>
<dbReference type="AlphaFoldDB" id="A0A9W9DM13"/>
<organism evidence="2 3">
    <name type="scientific">Lentinula lateritia</name>
    <dbReference type="NCBI Taxonomy" id="40482"/>
    <lineage>
        <taxon>Eukaryota</taxon>
        <taxon>Fungi</taxon>
        <taxon>Dikarya</taxon>
        <taxon>Basidiomycota</taxon>
        <taxon>Agaricomycotina</taxon>
        <taxon>Agaricomycetes</taxon>
        <taxon>Agaricomycetidae</taxon>
        <taxon>Agaricales</taxon>
        <taxon>Marasmiineae</taxon>
        <taxon>Omphalotaceae</taxon>
        <taxon>Lentinula</taxon>
    </lineage>
</organism>
<feature type="compositionally biased region" description="Basic and acidic residues" evidence="1">
    <location>
        <begin position="307"/>
        <end position="317"/>
    </location>
</feature>
<proteinExistence type="predicted"/>
<evidence type="ECO:0000256" key="1">
    <source>
        <dbReference type="SAM" id="MobiDB-lite"/>
    </source>
</evidence>
<feature type="region of interest" description="Disordered" evidence="1">
    <location>
        <begin position="260"/>
        <end position="317"/>
    </location>
</feature>
<reference evidence="2" key="2">
    <citation type="journal article" date="2023" name="Proc. Natl. Acad. Sci. U.S.A.">
        <title>A global phylogenomic analysis of the shiitake genus Lentinula.</title>
        <authorList>
            <person name="Sierra-Patev S."/>
            <person name="Min B."/>
            <person name="Naranjo-Ortiz M."/>
            <person name="Looney B."/>
            <person name="Konkel Z."/>
            <person name="Slot J.C."/>
            <person name="Sakamoto Y."/>
            <person name="Steenwyk J.L."/>
            <person name="Rokas A."/>
            <person name="Carro J."/>
            <person name="Camarero S."/>
            <person name="Ferreira P."/>
            <person name="Molpeceres G."/>
            <person name="Ruiz-Duenas F.J."/>
            <person name="Serrano A."/>
            <person name="Henrissat B."/>
            <person name="Drula E."/>
            <person name="Hughes K.W."/>
            <person name="Mata J.L."/>
            <person name="Ishikawa N.K."/>
            <person name="Vargas-Isla R."/>
            <person name="Ushijima S."/>
            <person name="Smith C.A."/>
            <person name="Donoghue J."/>
            <person name="Ahrendt S."/>
            <person name="Andreopoulos W."/>
            <person name="He G."/>
            <person name="LaButti K."/>
            <person name="Lipzen A."/>
            <person name="Ng V."/>
            <person name="Riley R."/>
            <person name="Sandor L."/>
            <person name="Barry K."/>
            <person name="Martinez A.T."/>
            <person name="Xiao Y."/>
            <person name="Gibbons J.G."/>
            <person name="Terashima K."/>
            <person name="Grigoriev I.V."/>
            <person name="Hibbett D."/>
        </authorList>
    </citation>
    <scope>NUCLEOTIDE SEQUENCE</scope>
    <source>
        <strain evidence="2">Sp2 HRB7682 ss15</strain>
    </source>
</reference>
<accession>A0A9W9DM13</accession>
<comment type="caution">
    <text evidence="2">The sequence shown here is derived from an EMBL/GenBank/DDBJ whole genome shotgun (WGS) entry which is preliminary data.</text>
</comment>
<protein>
    <submittedName>
        <fullName evidence="2">Uncharacterized protein</fullName>
    </submittedName>
</protein>
<dbReference type="EMBL" id="JANVFS010000021">
    <property type="protein sequence ID" value="KAJ4476096.1"/>
    <property type="molecule type" value="Genomic_DNA"/>
</dbReference>
<reference evidence="2" key="1">
    <citation type="submission" date="2022-08" db="EMBL/GenBank/DDBJ databases">
        <authorList>
            <consortium name="DOE Joint Genome Institute"/>
            <person name="Min B."/>
            <person name="Riley R."/>
            <person name="Sierra-Patev S."/>
            <person name="Naranjo-Ortiz M."/>
            <person name="Looney B."/>
            <person name="Konkel Z."/>
            <person name="Slot J.C."/>
            <person name="Sakamoto Y."/>
            <person name="Steenwyk J.L."/>
            <person name="Rokas A."/>
            <person name="Carro J."/>
            <person name="Camarero S."/>
            <person name="Ferreira P."/>
            <person name="Molpeceres G."/>
            <person name="Ruiz-Duenas F.J."/>
            <person name="Serrano A."/>
            <person name="Henrissat B."/>
            <person name="Drula E."/>
            <person name="Hughes K.W."/>
            <person name="Mata J.L."/>
            <person name="Ishikawa N.K."/>
            <person name="Vargas-Isla R."/>
            <person name="Ushijima S."/>
            <person name="Smith C.A."/>
            <person name="Ahrendt S."/>
            <person name="Andreopoulos W."/>
            <person name="He G."/>
            <person name="Labutti K."/>
            <person name="Lipzen A."/>
            <person name="Ng V."/>
            <person name="Sandor L."/>
            <person name="Barry K."/>
            <person name="Martinez A.T."/>
            <person name="Xiao Y."/>
            <person name="Gibbons J.G."/>
            <person name="Terashima K."/>
            <person name="Hibbett D.S."/>
            <person name="Grigoriev I.V."/>
        </authorList>
    </citation>
    <scope>NUCLEOTIDE SEQUENCE</scope>
    <source>
        <strain evidence="2">Sp2 HRB7682 ss15</strain>
    </source>
</reference>
<evidence type="ECO:0000313" key="2">
    <source>
        <dbReference type="EMBL" id="KAJ4476096.1"/>
    </source>
</evidence>
<sequence length="317" mass="34873">MPRKLTHSHVRTAGISLLKVSALLARFLLHLDFLIVYNSLDCTFYQMSQKNLTSLQSTLKESFYYLGNQRPLPEGCGWTSLDGVTLADSVPTVIPFTVVGRVATGNSKYGAATARRSAQLGPPLDLGFRRDWAPAMARLKELQLAGANNSREVQYPISPQSIGTMVTTPSPVPGARDSFASGNELQHQYNQCNIGAPRRFRGVSTTVTGEGRIPEAYQKDARIEENFRTFEDGFSFESIFQRDWRETRSTINNVIDVDAIPSISGGSSSRGKRKATVESDDEVVFVEGPSAAPMKGGKKAKPTKTQTKNDDDIISRY</sequence>